<protein>
    <submittedName>
        <fullName evidence="3">Uncharacterized protein</fullName>
    </submittedName>
</protein>
<dbReference type="AlphaFoldDB" id="A0AAW0NHP9"/>
<name>A0AAW0NHP9_9GOBI</name>
<feature type="region of interest" description="Disordered" evidence="2">
    <location>
        <begin position="305"/>
        <end position="329"/>
    </location>
</feature>
<proteinExistence type="predicted"/>
<feature type="compositionally biased region" description="Basic residues" evidence="2">
    <location>
        <begin position="481"/>
        <end position="490"/>
    </location>
</feature>
<feature type="region of interest" description="Disordered" evidence="2">
    <location>
        <begin position="475"/>
        <end position="518"/>
    </location>
</feature>
<feature type="compositionally biased region" description="Basic and acidic residues" evidence="2">
    <location>
        <begin position="81"/>
        <end position="101"/>
    </location>
</feature>
<evidence type="ECO:0000313" key="4">
    <source>
        <dbReference type="Proteomes" id="UP001460270"/>
    </source>
</evidence>
<reference evidence="4" key="1">
    <citation type="submission" date="2024-04" db="EMBL/GenBank/DDBJ databases">
        <title>Salinicola lusitanus LLJ914,a marine bacterium isolated from the Okinawa Trough.</title>
        <authorList>
            <person name="Li J."/>
        </authorList>
    </citation>
    <scope>NUCLEOTIDE SEQUENCE [LARGE SCALE GENOMIC DNA]</scope>
</reference>
<feature type="coiled-coil region" evidence="1">
    <location>
        <begin position="153"/>
        <end position="180"/>
    </location>
</feature>
<feature type="region of interest" description="Disordered" evidence="2">
    <location>
        <begin position="44"/>
        <end position="141"/>
    </location>
</feature>
<dbReference type="Proteomes" id="UP001460270">
    <property type="component" value="Unassembled WGS sequence"/>
</dbReference>
<evidence type="ECO:0000256" key="2">
    <source>
        <dbReference type="SAM" id="MobiDB-lite"/>
    </source>
</evidence>
<gene>
    <name evidence="3" type="ORF">WMY93_022172</name>
</gene>
<feature type="compositionally biased region" description="Polar residues" evidence="2">
    <location>
        <begin position="496"/>
        <end position="516"/>
    </location>
</feature>
<dbReference type="EMBL" id="JBBPFD010000015">
    <property type="protein sequence ID" value="KAK7896847.1"/>
    <property type="molecule type" value="Genomic_DNA"/>
</dbReference>
<comment type="caution">
    <text evidence="3">The sequence shown here is derived from an EMBL/GenBank/DDBJ whole genome shotgun (WGS) entry which is preliminary data.</text>
</comment>
<keyword evidence="1" id="KW-0175">Coiled coil</keyword>
<organism evidence="3 4">
    <name type="scientific">Mugilogobius chulae</name>
    <name type="common">yellowstripe goby</name>
    <dbReference type="NCBI Taxonomy" id="88201"/>
    <lineage>
        <taxon>Eukaryota</taxon>
        <taxon>Metazoa</taxon>
        <taxon>Chordata</taxon>
        <taxon>Craniata</taxon>
        <taxon>Vertebrata</taxon>
        <taxon>Euteleostomi</taxon>
        <taxon>Actinopterygii</taxon>
        <taxon>Neopterygii</taxon>
        <taxon>Teleostei</taxon>
        <taxon>Neoteleostei</taxon>
        <taxon>Acanthomorphata</taxon>
        <taxon>Gobiaria</taxon>
        <taxon>Gobiiformes</taxon>
        <taxon>Gobioidei</taxon>
        <taxon>Gobiidae</taxon>
        <taxon>Gobionellinae</taxon>
        <taxon>Mugilogobius</taxon>
    </lineage>
</organism>
<feature type="compositionally biased region" description="Basic and acidic residues" evidence="2">
    <location>
        <begin position="44"/>
        <end position="68"/>
    </location>
</feature>
<keyword evidence="4" id="KW-1185">Reference proteome</keyword>
<sequence length="668" mass="78075">MEKRYLKAGFKPTEIASFRANIHQSMIQGKEEKRKREERLDVLVAEREQRQREEKQKQREQKDEERSYRASVDQYKGGMLPRHEAVMKREQEREEKKERHLQSAIAYNKEAADQKALEKRRKNSVAPSLSQDEELAAKRQAQAAARNAYTEGVVLKNRRLEQERQEAAKTEEQCRHVQADLETKYRQRRQPKIDRFKQQQLPKEAAVQNLVNLRKSRRPTLTERKRRGRRGLGLNTNCSCSVNRKNRLRNKLLFKRWLSTGHSDKQELQRLETERQKVIEKRQETSKIVEFNSSMIAHKGLLRRRKMMQEREEEEREAQRKQEEGSQYQDLVEKEIQKAVADQRIVFPLQAHKDKNEPTRLTFYQKGKNDVVLQKGKFEAREKKNLEQKHTDFKDKVQSNEGLYVHSSLSCNPVQKYHSNSESQKIKEKVEREHISLSHQVTNDFFDEMPLETFEETLILQEQDENCIDHDYERLQNNRLPKPKPIKKEKKQQEPSPYSRSITTRSPATPKPSSAPQKLLSVRALRITGLPMKPTAQTNRVVFTNTPTVIQEEEKCRFPATAPKVIPKLIILDENSQQAATGKCEGVKLPSIRPPRQQAQNCDMPTPPSVTHNVRFLKTPTYSTPPPIAPMFTKKVPFNDPSGALNVIPVTLCERQKVANTQGRRYHQ</sequence>
<accession>A0AAW0NHP9</accession>
<evidence type="ECO:0000256" key="1">
    <source>
        <dbReference type="SAM" id="Coils"/>
    </source>
</evidence>
<evidence type="ECO:0000313" key="3">
    <source>
        <dbReference type="EMBL" id="KAK7896847.1"/>
    </source>
</evidence>